<reference evidence="2 3" key="1">
    <citation type="submission" date="2018-08" db="EMBL/GenBank/DDBJ databases">
        <title>Genome and evolution of the arbuscular mycorrhizal fungus Diversispora epigaea (formerly Glomus versiforme) and its bacterial endosymbionts.</title>
        <authorList>
            <person name="Sun X."/>
            <person name="Fei Z."/>
            <person name="Harrison M."/>
        </authorList>
    </citation>
    <scope>NUCLEOTIDE SEQUENCE [LARGE SCALE GENOMIC DNA]</scope>
    <source>
        <strain evidence="2 3">IT104</strain>
    </source>
</reference>
<dbReference type="InterPro" id="IPR006553">
    <property type="entry name" value="Leu-rich_rpt_Cys-con_subtyp"/>
</dbReference>
<dbReference type="GO" id="GO:0019005">
    <property type="term" value="C:SCF ubiquitin ligase complex"/>
    <property type="evidence" value="ECO:0007669"/>
    <property type="project" value="TreeGrafter"/>
</dbReference>
<dbReference type="InterPro" id="IPR001611">
    <property type="entry name" value="Leu-rich_rpt"/>
</dbReference>
<dbReference type="Gene3D" id="3.80.10.10">
    <property type="entry name" value="Ribonuclease Inhibitor"/>
    <property type="match status" value="2"/>
</dbReference>
<keyword evidence="1" id="KW-0472">Membrane</keyword>
<dbReference type="InterPro" id="IPR032675">
    <property type="entry name" value="LRR_dom_sf"/>
</dbReference>
<gene>
    <name evidence="2" type="ORF">Glove_230g217</name>
</gene>
<dbReference type="SMART" id="SM00367">
    <property type="entry name" value="LRR_CC"/>
    <property type="match status" value="4"/>
</dbReference>
<evidence type="ECO:0008006" key="4">
    <source>
        <dbReference type="Google" id="ProtNLM"/>
    </source>
</evidence>
<dbReference type="SUPFAM" id="SSF52047">
    <property type="entry name" value="RNI-like"/>
    <property type="match status" value="1"/>
</dbReference>
<dbReference type="STRING" id="1348612.A0A397ICY4"/>
<keyword evidence="1" id="KW-1133">Transmembrane helix</keyword>
<proteinExistence type="predicted"/>
<comment type="caution">
    <text evidence="2">The sequence shown here is derived from an EMBL/GenBank/DDBJ whole genome shotgun (WGS) entry which is preliminary data.</text>
</comment>
<evidence type="ECO:0000256" key="1">
    <source>
        <dbReference type="SAM" id="Phobius"/>
    </source>
</evidence>
<dbReference type="AlphaFoldDB" id="A0A397ICY4"/>
<evidence type="ECO:0000313" key="2">
    <source>
        <dbReference type="EMBL" id="RHZ73535.1"/>
    </source>
</evidence>
<name>A0A397ICY4_9GLOM</name>
<dbReference type="OrthoDB" id="5859291at2759"/>
<sequence>MIRNFQDSSLVNFDISFALYVLIYLILSSPTFELARGCSKLQNLEISWDGDIIDRSIYEIVRLCHSLRHLGIGGDKNCSYPDLRKLNLSECDKVTDIGVRQIAQYHNLEHLKLNSLEFLDDKTICIIVQSYPNICYLDLKFCHVTDTSVEAIANSCRDYTCLQN</sequence>
<dbReference type="PANTHER" id="PTHR13318">
    <property type="entry name" value="PARTNER OF PAIRED, ISOFORM B-RELATED"/>
    <property type="match status" value="1"/>
</dbReference>
<keyword evidence="1" id="KW-0812">Transmembrane</keyword>
<accession>A0A397ICY4</accession>
<dbReference type="GO" id="GO:0031146">
    <property type="term" value="P:SCF-dependent proteasomal ubiquitin-dependent protein catabolic process"/>
    <property type="evidence" value="ECO:0007669"/>
    <property type="project" value="TreeGrafter"/>
</dbReference>
<dbReference type="EMBL" id="PQFF01000213">
    <property type="protein sequence ID" value="RHZ73535.1"/>
    <property type="molecule type" value="Genomic_DNA"/>
</dbReference>
<protein>
    <recommendedName>
        <fullName evidence="4">F-box domain-containing protein</fullName>
    </recommendedName>
</protein>
<evidence type="ECO:0000313" key="3">
    <source>
        <dbReference type="Proteomes" id="UP000266861"/>
    </source>
</evidence>
<keyword evidence="3" id="KW-1185">Reference proteome</keyword>
<dbReference type="Pfam" id="PF13516">
    <property type="entry name" value="LRR_6"/>
    <property type="match status" value="2"/>
</dbReference>
<feature type="transmembrane region" description="Helical" evidence="1">
    <location>
        <begin position="15"/>
        <end position="35"/>
    </location>
</feature>
<organism evidence="2 3">
    <name type="scientific">Diversispora epigaea</name>
    <dbReference type="NCBI Taxonomy" id="1348612"/>
    <lineage>
        <taxon>Eukaryota</taxon>
        <taxon>Fungi</taxon>
        <taxon>Fungi incertae sedis</taxon>
        <taxon>Mucoromycota</taxon>
        <taxon>Glomeromycotina</taxon>
        <taxon>Glomeromycetes</taxon>
        <taxon>Diversisporales</taxon>
        <taxon>Diversisporaceae</taxon>
        <taxon>Diversispora</taxon>
    </lineage>
</organism>
<dbReference type="Proteomes" id="UP000266861">
    <property type="component" value="Unassembled WGS sequence"/>
</dbReference>